<organism evidence="2 3">
    <name type="scientific">Capnocytophaga canimorsus</name>
    <dbReference type="NCBI Taxonomy" id="28188"/>
    <lineage>
        <taxon>Bacteria</taxon>
        <taxon>Pseudomonadati</taxon>
        <taxon>Bacteroidota</taxon>
        <taxon>Flavobacteriia</taxon>
        <taxon>Flavobacteriales</taxon>
        <taxon>Flavobacteriaceae</taxon>
        <taxon>Capnocytophaga</taxon>
    </lineage>
</organism>
<feature type="transmembrane region" description="Helical" evidence="1">
    <location>
        <begin position="85"/>
        <end position="104"/>
    </location>
</feature>
<evidence type="ECO:0000313" key="3">
    <source>
        <dbReference type="Proteomes" id="UP000243136"/>
    </source>
</evidence>
<feature type="transmembrane region" description="Helical" evidence="1">
    <location>
        <begin position="12"/>
        <end position="32"/>
    </location>
</feature>
<accession>A0A250G377</accession>
<dbReference type="Proteomes" id="UP000243136">
    <property type="component" value="Chromosome"/>
</dbReference>
<reference evidence="3" key="1">
    <citation type="submission" date="2017-06" db="EMBL/GenBank/DDBJ databases">
        <title>Capnocytophaga spp. assemblies.</title>
        <authorList>
            <person name="Gulvik C.A."/>
        </authorList>
    </citation>
    <scope>NUCLEOTIDE SEQUENCE [LARGE SCALE GENOMIC DNA]</scope>
    <source>
        <strain evidence="3">H5594</strain>
    </source>
</reference>
<dbReference type="EMBL" id="CP022388">
    <property type="protein sequence ID" value="ATA90768.1"/>
    <property type="molecule type" value="Genomic_DNA"/>
</dbReference>
<evidence type="ECO:0000313" key="2">
    <source>
        <dbReference type="EMBL" id="ATA90768.1"/>
    </source>
</evidence>
<dbReference type="AlphaFoldDB" id="A0A250G377"/>
<dbReference type="Pfam" id="PF13858">
    <property type="entry name" value="DUF4199"/>
    <property type="match status" value="1"/>
</dbReference>
<keyword evidence="1" id="KW-0812">Transmembrane</keyword>
<sequence>METKVDAKSIMLKFGGLLGLGMVILQVIPYLTGEVYNPGSVLTLLTGFLGYVVIIACIVFAMLAFRKQNEGFMAFGEGLKVGMGVAVIGGLIVAVYTFIFMNYIEPDFAQKILEIEMQKTLEANPQMTQEQMDMAQKISSKFAQTWIITAISFVGSLFFGFIVSLVASAVLQKKRPNTF</sequence>
<gene>
    <name evidence="2" type="ORF">CGC56_00410</name>
</gene>
<feature type="transmembrane region" description="Helical" evidence="1">
    <location>
        <begin position="146"/>
        <end position="171"/>
    </location>
</feature>
<evidence type="ECO:0000256" key="1">
    <source>
        <dbReference type="SAM" id="Phobius"/>
    </source>
</evidence>
<feature type="transmembrane region" description="Helical" evidence="1">
    <location>
        <begin position="44"/>
        <end position="65"/>
    </location>
</feature>
<dbReference type="InterPro" id="IPR025250">
    <property type="entry name" value="DUF4199"/>
</dbReference>
<keyword evidence="1" id="KW-0472">Membrane</keyword>
<proteinExistence type="predicted"/>
<keyword evidence="1" id="KW-1133">Transmembrane helix</keyword>
<protein>
    <submittedName>
        <fullName evidence="2">DUF4199 domain-containing protein</fullName>
    </submittedName>
</protein>
<name>A0A250G377_9FLAO</name>
<dbReference type="RefSeq" id="WP_095916405.1">
    <property type="nucleotide sequence ID" value="NZ_CP022388.1"/>
</dbReference>